<proteinExistence type="predicted"/>
<dbReference type="EMBL" id="BAAAYX010000004">
    <property type="protein sequence ID" value="GAA3701246.1"/>
    <property type="molecule type" value="Genomic_DNA"/>
</dbReference>
<keyword evidence="5" id="KW-1185">Reference proteome</keyword>
<sequence>MTGATPAGGDRLRVGIVGCGGIGNSHARAYVAHPRVDLVGVVDEIPERAERYAGEYGTTAYGSIAELVDQQPDLVTVATQPGRHVEPTLELLGRHCSVLLEKPPTANLADLDTLIAADSASAGNVYGVFQHRHGSGARRAHELMTAGALGRPLVAVCETLWYRPDSYFLPDWRGNWAGEGGGPTLGHGIHQIDLLLHLLGPWTSVQAQSSRLARPIEFEDVSLAMITFTSGAVGTIVTSLLSPRELSRIRVDTTAGTLEVNHVYGYSDADWSWTPTPDAASAATNGRDPGETVRSDGAANRADPWRAHPGADVPSNHAAQINRLVDDLLAGREHETTLAASRPTMELVTALYASSLTGEPVHRRDLVPGHPHYTRLDGGLTADAVTARLAGSRV</sequence>
<dbReference type="Proteomes" id="UP001500051">
    <property type="component" value="Unassembled WGS sequence"/>
</dbReference>
<name>A0ABP7D6C7_9ACTN</name>
<evidence type="ECO:0000256" key="1">
    <source>
        <dbReference type="SAM" id="MobiDB-lite"/>
    </source>
</evidence>
<gene>
    <name evidence="4" type="ORF">GCM10022204_17560</name>
</gene>
<dbReference type="RefSeq" id="WP_344811948.1">
    <property type="nucleotide sequence ID" value="NZ_BAAAYX010000004.1"/>
</dbReference>
<organism evidence="4 5">
    <name type="scientific">Microlunatus aurantiacus</name>
    <dbReference type="NCBI Taxonomy" id="446786"/>
    <lineage>
        <taxon>Bacteria</taxon>
        <taxon>Bacillati</taxon>
        <taxon>Actinomycetota</taxon>
        <taxon>Actinomycetes</taxon>
        <taxon>Propionibacteriales</taxon>
        <taxon>Propionibacteriaceae</taxon>
        <taxon>Microlunatus</taxon>
    </lineage>
</organism>
<evidence type="ECO:0000259" key="2">
    <source>
        <dbReference type="Pfam" id="PF01408"/>
    </source>
</evidence>
<dbReference type="SUPFAM" id="SSF55347">
    <property type="entry name" value="Glyceraldehyde-3-phosphate dehydrogenase-like, C-terminal domain"/>
    <property type="match status" value="1"/>
</dbReference>
<feature type="region of interest" description="Disordered" evidence="1">
    <location>
        <begin position="279"/>
        <end position="303"/>
    </location>
</feature>
<evidence type="ECO:0000313" key="4">
    <source>
        <dbReference type="EMBL" id="GAA3701246.1"/>
    </source>
</evidence>
<reference evidence="5" key="1">
    <citation type="journal article" date="2019" name="Int. J. Syst. Evol. Microbiol.">
        <title>The Global Catalogue of Microorganisms (GCM) 10K type strain sequencing project: providing services to taxonomists for standard genome sequencing and annotation.</title>
        <authorList>
            <consortium name="The Broad Institute Genomics Platform"/>
            <consortium name="The Broad Institute Genome Sequencing Center for Infectious Disease"/>
            <person name="Wu L."/>
            <person name="Ma J."/>
        </authorList>
    </citation>
    <scope>NUCLEOTIDE SEQUENCE [LARGE SCALE GENOMIC DNA]</scope>
    <source>
        <strain evidence="5">JCM 16548</strain>
    </source>
</reference>
<dbReference type="Gene3D" id="3.30.360.10">
    <property type="entry name" value="Dihydrodipicolinate Reductase, domain 2"/>
    <property type="match status" value="1"/>
</dbReference>
<accession>A0ABP7D6C7</accession>
<dbReference type="InterPro" id="IPR036291">
    <property type="entry name" value="NAD(P)-bd_dom_sf"/>
</dbReference>
<dbReference type="SUPFAM" id="SSF51735">
    <property type="entry name" value="NAD(P)-binding Rossmann-fold domains"/>
    <property type="match status" value="1"/>
</dbReference>
<feature type="domain" description="GFO/IDH/MocA-like oxidoreductase" evidence="3">
    <location>
        <begin position="138"/>
        <end position="259"/>
    </location>
</feature>
<dbReference type="PANTHER" id="PTHR43249">
    <property type="entry name" value="UDP-N-ACETYL-2-AMINO-2-DEOXY-D-GLUCURONATE OXIDASE"/>
    <property type="match status" value="1"/>
</dbReference>
<dbReference type="InterPro" id="IPR052515">
    <property type="entry name" value="Gfo/Idh/MocA_Oxidoreductase"/>
</dbReference>
<protein>
    <submittedName>
        <fullName evidence="4">Gfo/Idh/MocA family oxidoreductase</fullName>
    </submittedName>
</protein>
<evidence type="ECO:0000259" key="3">
    <source>
        <dbReference type="Pfam" id="PF22725"/>
    </source>
</evidence>
<dbReference type="PANTHER" id="PTHR43249:SF1">
    <property type="entry name" value="D-GLUCOSIDE 3-DEHYDROGENASE"/>
    <property type="match status" value="1"/>
</dbReference>
<dbReference type="Gene3D" id="3.40.50.720">
    <property type="entry name" value="NAD(P)-binding Rossmann-like Domain"/>
    <property type="match status" value="1"/>
</dbReference>
<comment type="caution">
    <text evidence="4">The sequence shown here is derived from an EMBL/GenBank/DDBJ whole genome shotgun (WGS) entry which is preliminary data.</text>
</comment>
<evidence type="ECO:0000313" key="5">
    <source>
        <dbReference type="Proteomes" id="UP001500051"/>
    </source>
</evidence>
<dbReference type="Pfam" id="PF22725">
    <property type="entry name" value="GFO_IDH_MocA_C3"/>
    <property type="match status" value="1"/>
</dbReference>
<dbReference type="Pfam" id="PF01408">
    <property type="entry name" value="GFO_IDH_MocA"/>
    <property type="match status" value="1"/>
</dbReference>
<dbReference type="InterPro" id="IPR055170">
    <property type="entry name" value="GFO_IDH_MocA-like_dom"/>
</dbReference>
<feature type="domain" description="Gfo/Idh/MocA-like oxidoreductase N-terminal" evidence="2">
    <location>
        <begin position="12"/>
        <end position="117"/>
    </location>
</feature>
<dbReference type="InterPro" id="IPR000683">
    <property type="entry name" value="Gfo/Idh/MocA-like_OxRdtase_N"/>
</dbReference>